<gene>
    <name evidence="2" type="ORF">GCM10025751_20950</name>
</gene>
<dbReference type="GeneID" id="68615818"/>
<accession>A0AAV3UFY9</accession>
<dbReference type="EMBL" id="BAABKX010000002">
    <property type="protein sequence ID" value="GAA5048773.1"/>
    <property type="molecule type" value="Genomic_DNA"/>
</dbReference>
<keyword evidence="3" id="KW-1185">Reference proteome</keyword>
<reference evidence="2 3" key="1">
    <citation type="journal article" date="2019" name="Int. J. Syst. Evol. Microbiol.">
        <title>The Global Catalogue of Microorganisms (GCM) 10K type strain sequencing project: providing services to taxonomists for standard genome sequencing and annotation.</title>
        <authorList>
            <consortium name="The Broad Institute Genomics Platform"/>
            <consortium name="The Broad Institute Genome Sequencing Center for Infectious Disease"/>
            <person name="Wu L."/>
            <person name="Ma J."/>
        </authorList>
    </citation>
    <scope>NUCLEOTIDE SEQUENCE [LARGE SCALE GENOMIC DNA]</scope>
    <source>
        <strain evidence="2 3">JCM 17504</strain>
    </source>
</reference>
<dbReference type="AlphaFoldDB" id="A0AAV3UFY9"/>
<comment type="caution">
    <text evidence="2">The sequence shown here is derived from an EMBL/GenBank/DDBJ whole genome shotgun (WGS) entry which is preliminary data.</text>
</comment>
<proteinExistence type="predicted"/>
<name>A0AAV3UFY9_9EURY</name>
<dbReference type="RefSeq" id="WP_227777124.1">
    <property type="nucleotide sequence ID" value="NZ_BAABKX010000002.1"/>
</dbReference>
<organism evidence="2 3">
    <name type="scientific">Haladaptatus pallidirubidus</name>
    <dbReference type="NCBI Taxonomy" id="1008152"/>
    <lineage>
        <taxon>Archaea</taxon>
        <taxon>Methanobacteriati</taxon>
        <taxon>Methanobacteriota</taxon>
        <taxon>Stenosarchaea group</taxon>
        <taxon>Halobacteria</taxon>
        <taxon>Halobacteriales</taxon>
        <taxon>Haladaptataceae</taxon>
        <taxon>Haladaptatus</taxon>
    </lineage>
</organism>
<feature type="compositionally biased region" description="Basic and acidic residues" evidence="1">
    <location>
        <begin position="394"/>
        <end position="415"/>
    </location>
</feature>
<protein>
    <submittedName>
        <fullName evidence="2">Uncharacterized protein</fullName>
    </submittedName>
</protein>
<evidence type="ECO:0000313" key="3">
    <source>
        <dbReference type="Proteomes" id="UP001501729"/>
    </source>
</evidence>
<dbReference type="Proteomes" id="UP001501729">
    <property type="component" value="Unassembled WGS sequence"/>
</dbReference>
<sequence>MNGTGHIDLFVFKRAIERVHEYIQNRYDVGTSESDYYVRIVVENAIEEWCDEDPNAEIEDLIHNAMDALGGDDSEEKDRLFSNLSVAPDEKTRLDRDVRESIETLFNEDYAKRAPETDTKGEYLSRILLEFVTDGRRDRLRRKMNQIDLFARCESGDASSVEQKVASIRSELSDKFDNGYPAQRDDLVAAVKMQPQTKTKKTREKLVRRVLDHDTVEYVESPTTKDVFMPREQAIQGMENLGLPGILDGPKYDRLQAGYEFADLSKDDKIEGIKVALVRLAMHADLGGTFRLTAEQIRQRVFGIAESVRVDTIRRYMNEITDEEGFTETQTEENSTKAVRVHVPTIIKTDVDLLEKANLAKEYDYEDAPDTGLVVNISSLFDAENGESNTESKSLSDEPHPSEQSDDRQSAVREVDARFDELMQGVSVDCS</sequence>
<evidence type="ECO:0000313" key="2">
    <source>
        <dbReference type="EMBL" id="GAA5048773.1"/>
    </source>
</evidence>
<feature type="region of interest" description="Disordered" evidence="1">
    <location>
        <begin position="385"/>
        <end position="415"/>
    </location>
</feature>
<evidence type="ECO:0000256" key="1">
    <source>
        <dbReference type="SAM" id="MobiDB-lite"/>
    </source>
</evidence>